<dbReference type="AlphaFoldDB" id="A0AAD7URN8"/>
<dbReference type="Gene3D" id="2.60.120.10">
    <property type="entry name" value="Jelly Rolls"/>
    <property type="match status" value="1"/>
</dbReference>
<evidence type="ECO:0000313" key="1">
    <source>
        <dbReference type="EMBL" id="KAJ8614477.1"/>
    </source>
</evidence>
<accession>A0AAD7URN8</accession>
<comment type="caution">
    <text evidence="1">The sequence shown here is derived from an EMBL/GenBank/DDBJ whole genome shotgun (WGS) entry which is preliminary data.</text>
</comment>
<evidence type="ECO:0000313" key="2">
    <source>
        <dbReference type="Proteomes" id="UP001230188"/>
    </source>
</evidence>
<dbReference type="InterPro" id="IPR011051">
    <property type="entry name" value="RmlC_Cupin_sf"/>
</dbReference>
<name>A0AAD7URN8_9STRA</name>
<reference evidence="1" key="1">
    <citation type="submission" date="2023-01" db="EMBL/GenBank/DDBJ databases">
        <title>Metagenome sequencing of chrysophaentin producing Chrysophaeum taylorii.</title>
        <authorList>
            <person name="Davison J."/>
            <person name="Bewley C."/>
        </authorList>
    </citation>
    <scope>NUCLEOTIDE SEQUENCE</scope>
    <source>
        <strain evidence="1">NIES-1699</strain>
    </source>
</reference>
<sequence>MAAASTSENPLKQYYQLVVDTSGETSVVTRDFTNVEAIGYSNVPQFCRSLDEKVAAPTGVVFTQMSGDNPWHHCPTAQIVVCLRGTWFVRTTDGVTTELKQGDVLFQDNTPEHLAAKPGTHQAMHFSGVVGATCDQMIVQLSQPRGPVPDSKSAPGPL</sequence>
<organism evidence="1 2">
    <name type="scientific">Chrysophaeum taylorii</name>
    <dbReference type="NCBI Taxonomy" id="2483200"/>
    <lineage>
        <taxon>Eukaryota</taxon>
        <taxon>Sar</taxon>
        <taxon>Stramenopiles</taxon>
        <taxon>Ochrophyta</taxon>
        <taxon>Pelagophyceae</taxon>
        <taxon>Pelagomonadales</taxon>
        <taxon>Pelagomonadaceae</taxon>
        <taxon>Chrysophaeum</taxon>
    </lineage>
</organism>
<gene>
    <name evidence="1" type="ORF">CTAYLR_000861</name>
</gene>
<dbReference type="EMBL" id="JAQMWT010000005">
    <property type="protein sequence ID" value="KAJ8614477.1"/>
    <property type="molecule type" value="Genomic_DNA"/>
</dbReference>
<dbReference type="Proteomes" id="UP001230188">
    <property type="component" value="Unassembled WGS sequence"/>
</dbReference>
<dbReference type="InterPro" id="IPR014710">
    <property type="entry name" value="RmlC-like_jellyroll"/>
</dbReference>
<protein>
    <submittedName>
        <fullName evidence="1">Uncharacterized protein</fullName>
    </submittedName>
</protein>
<dbReference type="SUPFAM" id="SSF51182">
    <property type="entry name" value="RmlC-like cupins"/>
    <property type="match status" value="1"/>
</dbReference>
<proteinExistence type="predicted"/>
<keyword evidence="2" id="KW-1185">Reference proteome</keyword>